<comment type="similarity">
    <text evidence="1">Belongs to the ABC transporter superfamily.</text>
</comment>
<dbReference type="GO" id="GO:0015658">
    <property type="term" value="F:branched-chain amino acid transmembrane transporter activity"/>
    <property type="evidence" value="ECO:0007669"/>
    <property type="project" value="TreeGrafter"/>
</dbReference>
<evidence type="ECO:0000313" key="8">
    <source>
        <dbReference type="Proteomes" id="UP000622552"/>
    </source>
</evidence>
<comment type="caution">
    <text evidence="7">The sequence shown here is derived from an EMBL/GenBank/DDBJ whole genome shotgun (WGS) entry which is preliminary data.</text>
</comment>
<dbReference type="PANTHER" id="PTHR43820:SF6">
    <property type="entry name" value="ABC TRANSPORTER ATP-BINDING PROTEIN"/>
    <property type="match status" value="1"/>
</dbReference>
<dbReference type="Gene3D" id="3.40.50.300">
    <property type="entry name" value="P-loop containing nucleotide triphosphate hydrolases"/>
    <property type="match status" value="1"/>
</dbReference>
<keyword evidence="2" id="KW-0813">Transport</keyword>
<organism evidence="7 8">
    <name type="scientific">Longispora fulva</name>
    <dbReference type="NCBI Taxonomy" id="619741"/>
    <lineage>
        <taxon>Bacteria</taxon>
        <taxon>Bacillati</taxon>
        <taxon>Actinomycetota</taxon>
        <taxon>Actinomycetes</taxon>
        <taxon>Micromonosporales</taxon>
        <taxon>Micromonosporaceae</taxon>
        <taxon>Longispora</taxon>
    </lineage>
</organism>
<keyword evidence="4 7" id="KW-0067">ATP-binding</keyword>
<name>A0A8J7GM69_9ACTN</name>
<dbReference type="PROSITE" id="PS00211">
    <property type="entry name" value="ABC_TRANSPORTER_1"/>
    <property type="match status" value="1"/>
</dbReference>
<dbReference type="InterPro" id="IPR027417">
    <property type="entry name" value="P-loop_NTPase"/>
</dbReference>
<evidence type="ECO:0000256" key="3">
    <source>
        <dbReference type="ARBA" id="ARBA00022741"/>
    </source>
</evidence>
<keyword evidence="5" id="KW-0029">Amino-acid transport</keyword>
<dbReference type="PROSITE" id="PS50893">
    <property type="entry name" value="ABC_TRANSPORTER_2"/>
    <property type="match status" value="1"/>
</dbReference>
<evidence type="ECO:0000256" key="5">
    <source>
        <dbReference type="ARBA" id="ARBA00022970"/>
    </source>
</evidence>
<evidence type="ECO:0000256" key="2">
    <source>
        <dbReference type="ARBA" id="ARBA00022448"/>
    </source>
</evidence>
<evidence type="ECO:0000259" key="6">
    <source>
        <dbReference type="PROSITE" id="PS50893"/>
    </source>
</evidence>
<dbReference type="GO" id="GO:0005524">
    <property type="term" value="F:ATP binding"/>
    <property type="evidence" value="ECO:0007669"/>
    <property type="project" value="UniProtKB-KW"/>
</dbReference>
<dbReference type="InterPro" id="IPR003439">
    <property type="entry name" value="ABC_transporter-like_ATP-bd"/>
</dbReference>
<reference evidence="7" key="1">
    <citation type="submission" date="2020-11" db="EMBL/GenBank/DDBJ databases">
        <title>Sequencing the genomes of 1000 actinobacteria strains.</title>
        <authorList>
            <person name="Klenk H.-P."/>
        </authorList>
    </citation>
    <scope>NUCLEOTIDE SEQUENCE</scope>
    <source>
        <strain evidence="7">DSM 45356</strain>
    </source>
</reference>
<dbReference type="Proteomes" id="UP000622552">
    <property type="component" value="Unassembled WGS sequence"/>
</dbReference>
<dbReference type="Pfam" id="PF00005">
    <property type="entry name" value="ABC_tran"/>
    <property type="match status" value="1"/>
</dbReference>
<dbReference type="AlphaFoldDB" id="A0A8J7GM69"/>
<proteinExistence type="inferred from homology"/>
<keyword evidence="8" id="KW-1185">Reference proteome</keyword>
<dbReference type="GO" id="GO:0015807">
    <property type="term" value="P:L-amino acid transport"/>
    <property type="evidence" value="ECO:0007669"/>
    <property type="project" value="TreeGrafter"/>
</dbReference>
<gene>
    <name evidence="7" type="ORF">IW245_006499</name>
</gene>
<protein>
    <submittedName>
        <fullName evidence="7">Branched-chain amino acid transport system ATP-binding protein</fullName>
    </submittedName>
</protein>
<feature type="domain" description="ABC transporter" evidence="6">
    <location>
        <begin position="4"/>
        <end position="235"/>
    </location>
</feature>
<dbReference type="RefSeq" id="WP_197006862.1">
    <property type="nucleotide sequence ID" value="NZ_BONS01000006.1"/>
</dbReference>
<dbReference type="SUPFAM" id="SSF52540">
    <property type="entry name" value="P-loop containing nucleoside triphosphate hydrolases"/>
    <property type="match status" value="1"/>
</dbReference>
<accession>A0A8J7GM69</accession>
<dbReference type="EMBL" id="JADOUF010000001">
    <property type="protein sequence ID" value="MBG6140305.1"/>
    <property type="molecule type" value="Genomic_DNA"/>
</dbReference>
<evidence type="ECO:0000313" key="7">
    <source>
        <dbReference type="EMBL" id="MBG6140305.1"/>
    </source>
</evidence>
<dbReference type="InterPro" id="IPR003593">
    <property type="entry name" value="AAA+_ATPase"/>
</dbReference>
<dbReference type="SMART" id="SM00382">
    <property type="entry name" value="AAA"/>
    <property type="match status" value="1"/>
</dbReference>
<dbReference type="PANTHER" id="PTHR43820">
    <property type="entry name" value="HIGH-AFFINITY BRANCHED-CHAIN AMINO ACID TRANSPORT ATP-BINDING PROTEIN LIVF"/>
    <property type="match status" value="1"/>
</dbReference>
<dbReference type="CDD" id="cd03224">
    <property type="entry name" value="ABC_TM1139_LivF_branched"/>
    <property type="match status" value="1"/>
</dbReference>
<dbReference type="InterPro" id="IPR052156">
    <property type="entry name" value="BCAA_Transport_ATP-bd_LivF"/>
</dbReference>
<sequence>MTVLEVQGLVAGYDRIEALHGVDLTVARGEAVTLIGSNGAGKTTLLKSVAGLIRPWRGTVTWEGRDVTSRAAERRSRDGLVLVPEGRRVFAGLSVADNLRLGGYHRSRAERAETSAEVYDLFPKLSERRHQQAGTLSGGEQQLLAIGRALMARPSVVLLDEPSLGLAPKAVAEVTEVLCELVRRGSTLVLVEQNAHAAFKVAQRGYLLDRGRVVLSGPVDELRTDARVRAAYLGETV</sequence>
<evidence type="ECO:0000256" key="4">
    <source>
        <dbReference type="ARBA" id="ARBA00022840"/>
    </source>
</evidence>
<dbReference type="GO" id="GO:0016887">
    <property type="term" value="F:ATP hydrolysis activity"/>
    <property type="evidence" value="ECO:0007669"/>
    <property type="project" value="InterPro"/>
</dbReference>
<keyword evidence="3" id="KW-0547">Nucleotide-binding</keyword>
<dbReference type="InterPro" id="IPR017871">
    <property type="entry name" value="ABC_transporter-like_CS"/>
</dbReference>
<evidence type="ECO:0000256" key="1">
    <source>
        <dbReference type="ARBA" id="ARBA00005417"/>
    </source>
</evidence>